<feature type="compositionally biased region" description="Basic and acidic residues" evidence="1">
    <location>
        <begin position="1"/>
        <end position="11"/>
    </location>
</feature>
<evidence type="ECO:0000313" key="2">
    <source>
        <dbReference type="EMBL" id="KAG7303139.1"/>
    </source>
</evidence>
<name>A0ABQ7QEE3_PLUXY</name>
<accession>A0ABQ7QEE3</accession>
<organism evidence="2 3">
    <name type="scientific">Plutella xylostella</name>
    <name type="common">Diamondback moth</name>
    <name type="synonym">Plutella maculipennis</name>
    <dbReference type="NCBI Taxonomy" id="51655"/>
    <lineage>
        <taxon>Eukaryota</taxon>
        <taxon>Metazoa</taxon>
        <taxon>Ecdysozoa</taxon>
        <taxon>Arthropoda</taxon>
        <taxon>Hexapoda</taxon>
        <taxon>Insecta</taxon>
        <taxon>Pterygota</taxon>
        <taxon>Neoptera</taxon>
        <taxon>Endopterygota</taxon>
        <taxon>Lepidoptera</taxon>
        <taxon>Glossata</taxon>
        <taxon>Ditrysia</taxon>
        <taxon>Yponomeutoidea</taxon>
        <taxon>Plutellidae</taxon>
        <taxon>Plutella</taxon>
    </lineage>
</organism>
<protein>
    <submittedName>
        <fullName evidence="2">Uncharacterized protein</fullName>
    </submittedName>
</protein>
<dbReference type="Proteomes" id="UP000823941">
    <property type="component" value="Chromosome 17"/>
</dbReference>
<feature type="region of interest" description="Disordered" evidence="1">
    <location>
        <begin position="1"/>
        <end position="21"/>
    </location>
</feature>
<dbReference type="EMBL" id="JAHIBW010000017">
    <property type="protein sequence ID" value="KAG7303139.1"/>
    <property type="molecule type" value="Genomic_DNA"/>
</dbReference>
<comment type="caution">
    <text evidence="2">The sequence shown here is derived from an EMBL/GenBank/DDBJ whole genome shotgun (WGS) entry which is preliminary data.</text>
</comment>
<reference evidence="2 3" key="1">
    <citation type="submission" date="2021-06" db="EMBL/GenBank/DDBJ databases">
        <title>A haploid diamondback moth (Plutella xylostella L.) genome assembly resolves 31 chromosomes and identifies a diamide resistance mutation.</title>
        <authorList>
            <person name="Ward C.M."/>
            <person name="Perry K.D."/>
            <person name="Baker G."/>
            <person name="Powis K."/>
            <person name="Heckel D.G."/>
            <person name="Baxter S.W."/>
        </authorList>
    </citation>
    <scope>NUCLEOTIDE SEQUENCE [LARGE SCALE GENOMIC DNA]</scope>
    <source>
        <strain evidence="2 3">LV</strain>
        <tissue evidence="2">Single pupa</tissue>
    </source>
</reference>
<sequence>MTPAGVDRDCSHYNGQQPTPRTFKVSSTKYLLLQDQLYDAQVKKGKKKVRGSFDARTNCALSRQSAIFPPEVPPLSH</sequence>
<evidence type="ECO:0000313" key="3">
    <source>
        <dbReference type="Proteomes" id="UP000823941"/>
    </source>
</evidence>
<gene>
    <name evidence="2" type="ORF">JYU34_013171</name>
</gene>
<evidence type="ECO:0000256" key="1">
    <source>
        <dbReference type="SAM" id="MobiDB-lite"/>
    </source>
</evidence>
<keyword evidence="3" id="KW-1185">Reference proteome</keyword>
<proteinExistence type="predicted"/>